<name>A0AAE3YK14_9ACTN</name>
<dbReference type="Gene3D" id="3.40.50.150">
    <property type="entry name" value="Vaccinia Virus protein VP39"/>
    <property type="match status" value="1"/>
</dbReference>
<keyword evidence="2" id="KW-1185">Reference proteome</keyword>
<dbReference type="EMBL" id="JAVDYB010000001">
    <property type="protein sequence ID" value="MDR7273706.1"/>
    <property type="molecule type" value="Genomic_DNA"/>
</dbReference>
<evidence type="ECO:0000313" key="2">
    <source>
        <dbReference type="Proteomes" id="UP001183643"/>
    </source>
</evidence>
<dbReference type="AlphaFoldDB" id="A0AAE3YK14"/>
<dbReference type="SUPFAM" id="SSF53335">
    <property type="entry name" value="S-adenosyl-L-methionine-dependent methyltransferases"/>
    <property type="match status" value="1"/>
</dbReference>
<reference evidence="1" key="1">
    <citation type="submission" date="2023-07" db="EMBL/GenBank/DDBJ databases">
        <title>Sequencing the genomes of 1000 actinobacteria strains.</title>
        <authorList>
            <person name="Klenk H.-P."/>
        </authorList>
    </citation>
    <scope>NUCLEOTIDE SEQUENCE</scope>
    <source>
        <strain evidence="1">DSM 44707</strain>
    </source>
</reference>
<protein>
    <recommendedName>
        <fullName evidence="3">S-adenosyl methyltransferase</fullName>
    </recommendedName>
</protein>
<sequence length="260" mass="28205">MRAPEGVDLERPNAARVYDYYLGGAHNWAADRRMGDEAMAAWPELPMIMRANRAFLRRAVRFLVGAGIRQFLDLGSGIPTAGNVHEVAGPSCRVAYVDVDPVAVAHGRELLRDVPGAVAVRADLREPETVLSHPDVLSVIDLSQPVAVLMIAVLHFVPEADDPARIVAAYRDASAPGSYLALCHATQGERGERAAGHRALYDRTATPMTMRSRERVAELLDGYDLVEPGLVWMASWRPDEGEPARPEVFPGLAAVGRIAG</sequence>
<dbReference type="Proteomes" id="UP001183643">
    <property type="component" value="Unassembled WGS sequence"/>
</dbReference>
<dbReference type="CDD" id="cd02440">
    <property type="entry name" value="AdoMet_MTases"/>
    <property type="match status" value="1"/>
</dbReference>
<dbReference type="Pfam" id="PF04672">
    <property type="entry name" value="Methyltransf_19"/>
    <property type="match status" value="1"/>
</dbReference>
<evidence type="ECO:0008006" key="3">
    <source>
        <dbReference type="Google" id="ProtNLM"/>
    </source>
</evidence>
<proteinExistence type="predicted"/>
<dbReference type="InterPro" id="IPR029063">
    <property type="entry name" value="SAM-dependent_MTases_sf"/>
</dbReference>
<organism evidence="1 2">
    <name type="scientific">Catenuloplanes atrovinosus</name>
    <dbReference type="NCBI Taxonomy" id="137266"/>
    <lineage>
        <taxon>Bacteria</taxon>
        <taxon>Bacillati</taxon>
        <taxon>Actinomycetota</taxon>
        <taxon>Actinomycetes</taxon>
        <taxon>Micromonosporales</taxon>
        <taxon>Micromonosporaceae</taxon>
        <taxon>Catenuloplanes</taxon>
    </lineage>
</organism>
<dbReference type="InterPro" id="IPR006764">
    <property type="entry name" value="SAM_dep_MeTrfase_SAV2177_type"/>
</dbReference>
<gene>
    <name evidence="1" type="ORF">J2S41_000484</name>
</gene>
<accession>A0AAE3YK14</accession>
<dbReference type="PIRSF" id="PIRSF017393">
    <property type="entry name" value="MTase_SAV2177"/>
    <property type="match status" value="1"/>
</dbReference>
<evidence type="ECO:0000313" key="1">
    <source>
        <dbReference type="EMBL" id="MDR7273706.1"/>
    </source>
</evidence>
<comment type="caution">
    <text evidence="1">The sequence shown here is derived from an EMBL/GenBank/DDBJ whole genome shotgun (WGS) entry which is preliminary data.</text>
</comment>